<dbReference type="EMBL" id="JASBWV010000030">
    <property type="protein sequence ID" value="KAJ9118005.1"/>
    <property type="molecule type" value="Genomic_DNA"/>
</dbReference>
<comment type="caution">
    <text evidence="1">The sequence shown here is derived from an EMBL/GenBank/DDBJ whole genome shotgun (WGS) entry which is preliminary data.</text>
</comment>
<organism evidence="1 2">
    <name type="scientific">Naganishia onofrii</name>
    <dbReference type="NCBI Taxonomy" id="1851511"/>
    <lineage>
        <taxon>Eukaryota</taxon>
        <taxon>Fungi</taxon>
        <taxon>Dikarya</taxon>
        <taxon>Basidiomycota</taxon>
        <taxon>Agaricomycotina</taxon>
        <taxon>Tremellomycetes</taxon>
        <taxon>Filobasidiales</taxon>
        <taxon>Filobasidiaceae</taxon>
        <taxon>Naganishia</taxon>
    </lineage>
</organism>
<keyword evidence="2" id="KW-1185">Reference proteome</keyword>
<evidence type="ECO:0000313" key="2">
    <source>
        <dbReference type="Proteomes" id="UP001234202"/>
    </source>
</evidence>
<reference evidence="1" key="1">
    <citation type="submission" date="2023-04" db="EMBL/GenBank/DDBJ databases">
        <title>Draft Genome sequencing of Naganishia species isolated from polar environments using Oxford Nanopore Technology.</title>
        <authorList>
            <person name="Leo P."/>
            <person name="Venkateswaran K."/>
        </authorList>
    </citation>
    <scope>NUCLEOTIDE SEQUENCE</scope>
    <source>
        <strain evidence="1">DBVPG 5303</strain>
    </source>
</reference>
<protein>
    <submittedName>
        <fullName evidence="1">Uncharacterized protein</fullName>
    </submittedName>
</protein>
<gene>
    <name evidence="1" type="ORF">QFC24_006277</name>
</gene>
<evidence type="ECO:0000313" key="1">
    <source>
        <dbReference type="EMBL" id="KAJ9118005.1"/>
    </source>
</evidence>
<proteinExistence type="predicted"/>
<name>A0ACC2X3N7_9TREE</name>
<dbReference type="Proteomes" id="UP001234202">
    <property type="component" value="Unassembled WGS sequence"/>
</dbReference>
<accession>A0ACC2X3N7</accession>
<sequence length="1194" mass="127115">MALPVRTSSRSASSTRSPATTGMQAFQSPLVGLPPLLVPPSSAASSSSSTNTSASSHFPVSPATSYTATAGSLPPGAEPPVSPEKYRYQHVNGVFGNGNGNGGFEGGIKTYDSPVPGLPPLMMPVTSSRHLRPPVTPEKNAGGITPLIPVLPPSPSLDMAFFSGGTAPGNSSGNNDHDTSLERSYSTSQSSIGRKTSTESSHTLVSVSSYTAAHPPNLKHRQTPSPGPHSQRERGNSRTPPAYPPPQESLPLPPVAGPGGGRGQHPPSAAGSSIVRSPSPLSPFSGHGEIQPYNSSSSSSAAAAVQLQGLGLGPVHRSAMEGPYALRSVSSPTPTVRSSPNTSLGGGARQQPEVHVIASSLPRGNDTQGGGGGGSTTRPIHRDLPPIVTTPAGPDSHDAVGGSQLPPRSVSLSNPRQANQFQGPSAPPGGGGSGRKLPIPAALELKQSNNNYQRQYQSPQLLNPGMGMVSPGFSPTNVVVDSLIEEMHDEEDSNGKDRSREAGEGEGDTPVRKTSILNRPRPRASSRSSSYRADPLSRTPTPSQATFSPGIHDPNLFANLQQQQQEQQSVTNPYYRPSIKLTDVIMHEGVQKALLPCLSIASFLALLAAFDKRWRRCISGEMVGKWIVREWALNLGPDVVWPGLGVWEGLLESLLHNPEAYPTYPTHLASLLRHLSLSHTLIVLFLRSLPPTAFPTMPPFPFEDESSISGLSHSVSNLSLFGNGQRSRTTTSGPGSEYGGSSAGGGGPSRMPRIPKAERVVELVMPEPLSAIKTDLGSQELLSSPTFPNGMTSRQHKRRSSVGSASLVSWNKERRGSESGATGSAFVVPRRDGKKHSVPPPVSFPTAKRYVFKGFGDPTFTHSRKRNSFDGAGPGSIFSVDESAAGRSLYGESSGGSTFPSRNGQMRSTRPFGDFTMSKQSGGGNHSPSSNSLARFAGSMSTDRTATSSPTFGRIRASTPQPIEPAFQKPIPYTVGRVPILRVFVPLSEQVPDWPCAEGARRARHELERCGAWSKLRLGDIIINTALRDSMSSRHLMLFVPTVQPYLVPLEYRFSPDGHLPGYFDAFQVPPSYYYPILPAPYIVSPDLSPWADSAVATIRLAFERSDIATSRGEKIVAKRYLHVCGFEISSNASHLACEEWQGMVTLEAEGTAEGRALLLRRLGRAANESRIHAERGPWEIIPEKSLGGTVWLR</sequence>